<dbReference type="OrthoDB" id="4298856at2"/>
<feature type="region of interest" description="Disordered" evidence="11">
    <location>
        <begin position="235"/>
        <end position="264"/>
    </location>
</feature>
<dbReference type="InterPro" id="IPR011050">
    <property type="entry name" value="Pectin_lyase_fold/virulence"/>
</dbReference>
<dbReference type="InterPro" id="IPR004898">
    <property type="entry name" value="Pectate_lyase_PlyH/PlyE-like"/>
</dbReference>
<keyword evidence="13" id="KW-1185">Reference proteome</keyword>
<evidence type="ECO:0000313" key="13">
    <source>
        <dbReference type="Proteomes" id="UP000237846"/>
    </source>
</evidence>
<comment type="function">
    <text evidence="10">Catalyzes the depolymerization of both polygalacturonate and pectins of methyl esterification degree from 22 to 89%, with an endo mode of action. In contrast to the majority of pectate lyases, displays high activity on highly methylated pectins.</text>
</comment>
<keyword evidence="8 10" id="KW-0106">Calcium</keyword>
<evidence type="ECO:0000256" key="4">
    <source>
        <dbReference type="ARBA" id="ARBA00006463"/>
    </source>
</evidence>
<comment type="caution">
    <text evidence="12">The sequence shown here is derived from an EMBL/GenBank/DDBJ whole genome shotgun (WGS) entry which is preliminary data.</text>
</comment>
<comment type="similarity">
    <text evidence="4 10">Belongs to the polysaccharide lyase 3 family.</text>
</comment>
<reference evidence="12 13" key="1">
    <citation type="submission" date="2018-03" db="EMBL/GenBank/DDBJ databases">
        <title>Genomic Encyclopedia of Archaeal and Bacterial Type Strains, Phase II (KMG-II): from individual species to whole genera.</title>
        <authorList>
            <person name="Goeker M."/>
        </authorList>
    </citation>
    <scope>NUCLEOTIDE SEQUENCE [LARGE SCALE GENOMIC DNA]</scope>
    <source>
        <strain evidence="12 13">DSM 45601</strain>
    </source>
</reference>
<evidence type="ECO:0000256" key="2">
    <source>
        <dbReference type="ARBA" id="ARBA00001913"/>
    </source>
</evidence>
<comment type="subcellular location">
    <subcellularLocation>
        <location evidence="3 10">Secreted</location>
    </subcellularLocation>
</comment>
<sequence length="264" mass="27653">MEPSESRRSRSRGPAGRLAAAAGLALAAAFAVLAAPAAAAADIPVPETILVGAGEVYDGRGDRYYGTGDLGDGGQNEGQDPIFRLEAGATLTNVVIGHPGADGVHCYGSCTLRDVVWQDVGEDAATFRANGSSATFTVQGGSAARADDKIFQHNGPGTLTVTNFSATDFGALYRSCGNCGTQHQRHVVFDGVTLTAPGDRLAGINENYGDTATFRNITINGDDERDITICQRYIGNDEGDEPEESGEGPDGQHCRYSESDITYR</sequence>
<keyword evidence="9 10" id="KW-0456">Lyase</keyword>
<keyword evidence="6 10" id="KW-0964">Secreted</keyword>
<dbReference type="SUPFAM" id="SSF51126">
    <property type="entry name" value="Pectin lyase-like"/>
    <property type="match status" value="1"/>
</dbReference>
<evidence type="ECO:0000256" key="5">
    <source>
        <dbReference type="ARBA" id="ARBA00012272"/>
    </source>
</evidence>
<evidence type="ECO:0000313" key="12">
    <source>
        <dbReference type="EMBL" id="PRX96116.1"/>
    </source>
</evidence>
<evidence type="ECO:0000256" key="7">
    <source>
        <dbReference type="ARBA" id="ARBA00022729"/>
    </source>
</evidence>
<dbReference type="Pfam" id="PF03211">
    <property type="entry name" value="Pectate_lyase"/>
    <property type="match status" value="1"/>
</dbReference>
<evidence type="ECO:0000256" key="1">
    <source>
        <dbReference type="ARBA" id="ARBA00000695"/>
    </source>
</evidence>
<evidence type="ECO:0000256" key="11">
    <source>
        <dbReference type="SAM" id="MobiDB-lite"/>
    </source>
</evidence>
<dbReference type="PANTHER" id="PTHR33407">
    <property type="entry name" value="PECTATE LYASE F-RELATED"/>
    <property type="match status" value="1"/>
</dbReference>
<dbReference type="EC" id="4.2.2.2" evidence="5 10"/>
<comment type="catalytic activity">
    <reaction evidence="1 10">
        <text>Eliminative cleavage of (1-&gt;4)-alpha-D-galacturonan to give oligosaccharides with 4-deoxy-alpha-D-galact-4-enuronosyl groups at their non-reducing ends.</text>
        <dbReference type="EC" id="4.2.2.2"/>
    </reaction>
</comment>
<gene>
    <name evidence="12" type="ORF">CLV72_108122</name>
</gene>
<feature type="signal peptide" evidence="10">
    <location>
        <begin position="1"/>
        <end position="34"/>
    </location>
</feature>
<dbReference type="GO" id="GO:0005576">
    <property type="term" value="C:extracellular region"/>
    <property type="evidence" value="ECO:0007669"/>
    <property type="project" value="UniProtKB-SubCell"/>
</dbReference>
<evidence type="ECO:0000256" key="3">
    <source>
        <dbReference type="ARBA" id="ARBA00004613"/>
    </source>
</evidence>
<feature type="compositionally biased region" description="Basic and acidic residues" evidence="11">
    <location>
        <begin position="250"/>
        <end position="264"/>
    </location>
</feature>
<feature type="compositionally biased region" description="Acidic residues" evidence="11">
    <location>
        <begin position="237"/>
        <end position="247"/>
    </location>
</feature>
<feature type="chain" id="PRO_5039754098" description="Pectate lyase" evidence="10">
    <location>
        <begin position="35"/>
        <end position="264"/>
    </location>
</feature>
<dbReference type="Gene3D" id="2.160.20.10">
    <property type="entry name" value="Single-stranded right-handed beta-helix, Pectin lyase-like"/>
    <property type="match status" value="1"/>
</dbReference>
<dbReference type="GO" id="GO:0030570">
    <property type="term" value="F:pectate lyase activity"/>
    <property type="evidence" value="ECO:0007669"/>
    <property type="project" value="UniProtKB-UniRule"/>
</dbReference>
<accession>A0A2T0PXI8</accession>
<evidence type="ECO:0000256" key="9">
    <source>
        <dbReference type="ARBA" id="ARBA00023239"/>
    </source>
</evidence>
<proteinExistence type="inferred from homology"/>
<keyword evidence="7 10" id="KW-0732">Signal</keyword>
<evidence type="ECO:0000256" key="6">
    <source>
        <dbReference type="ARBA" id="ARBA00022525"/>
    </source>
</evidence>
<evidence type="ECO:0000256" key="8">
    <source>
        <dbReference type="ARBA" id="ARBA00022837"/>
    </source>
</evidence>
<evidence type="ECO:0000256" key="10">
    <source>
        <dbReference type="RuleBase" id="RU367009"/>
    </source>
</evidence>
<comment type="cofactor">
    <cofactor evidence="2 10">
        <name>Ca(2+)</name>
        <dbReference type="ChEBI" id="CHEBI:29108"/>
    </cofactor>
</comment>
<dbReference type="RefSeq" id="WP_106250778.1">
    <property type="nucleotide sequence ID" value="NZ_PVZC01000008.1"/>
</dbReference>
<dbReference type="AlphaFoldDB" id="A0A2T0PXI8"/>
<protein>
    <recommendedName>
        <fullName evidence="5 10">Pectate lyase</fullName>
        <ecNumber evidence="5 10">4.2.2.2</ecNumber>
    </recommendedName>
</protein>
<name>A0A2T0PXI8_9ACTN</name>
<dbReference type="PANTHER" id="PTHR33407:SF9">
    <property type="entry name" value="PECTATE LYASE F-RELATED"/>
    <property type="match status" value="1"/>
</dbReference>
<dbReference type="EMBL" id="PVZC01000008">
    <property type="protein sequence ID" value="PRX96116.1"/>
    <property type="molecule type" value="Genomic_DNA"/>
</dbReference>
<organism evidence="12 13">
    <name type="scientific">Allonocardiopsis opalescens</name>
    <dbReference type="NCBI Taxonomy" id="1144618"/>
    <lineage>
        <taxon>Bacteria</taxon>
        <taxon>Bacillati</taxon>
        <taxon>Actinomycetota</taxon>
        <taxon>Actinomycetes</taxon>
        <taxon>Streptosporangiales</taxon>
        <taxon>Allonocardiopsis</taxon>
    </lineage>
</organism>
<dbReference type="GO" id="GO:0045490">
    <property type="term" value="P:pectin catabolic process"/>
    <property type="evidence" value="ECO:0007669"/>
    <property type="project" value="TreeGrafter"/>
</dbReference>
<dbReference type="InterPro" id="IPR012334">
    <property type="entry name" value="Pectin_lyas_fold"/>
</dbReference>
<dbReference type="Proteomes" id="UP000237846">
    <property type="component" value="Unassembled WGS sequence"/>
</dbReference>